<dbReference type="RefSeq" id="WP_231002097.1">
    <property type="nucleotide sequence ID" value="NZ_JAJNEC010000001.1"/>
</dbReference>
<dbReference type="SUPFAM" id="SSF88697">
    <property type="entry name" value="PUA domain-like"/>
    <property type="match status" value="1"/>
</dbReference>
<dbReference type="Gene3D" id="2.30.130.30">
    <property type="entry name" value="Hypothetical protein"/>
    <property type="match status" value="1"/>
</dbReference>
<protein>
    <recommendedName>
        <fullName evidence="3">ASCH domain-containing protein</fullName>
    </recommendedName>
</protein>
<comment type="caution">
    <text evidence="1">The sequence shown here is derived from an EMBL/GenBank/DDBJ whole genome shotgun (WGS) entry which is preliminary data.</text>
</comment>
<dbReference type="InterPro" id="IPR015947">
    <property type="entry name" value="PUA-like_sf"/>
</dbReference>
<name>A0ABS8PJI0_9BACT</name>
<keyword evidence="2" id="KW-1185">Reference proteome</keyword>
<evidence type="ECO:0000313" key="2">
    <source>
        <dbReference type="Proteomes" id="UP001199816"/>
    </source>
</evidence>
<dbReference type="EMBL" id="JAJNEC010000001">
    <property type="protein sequence ID" value="MCD2421248.1"/>
    <property type="molecule type" value="Genomic_DNA"/>
</dbReference>
<sequence>MKVLLSIKPEFANKIFEGTKLFEFRRSIFKNTNVKKVVVYASSPVQKVIGEFEIDFILKSKLEELWNETQEFSGITREYFFQYFSNKEEGFAIKIKNQRKYKHPKSLKDDYNLLPPQSFLYLS</sequence>
<gene>
    <name evidence="1" type="ORF">LQ567_00635</name>
</gene>
<evidence type="ECO:0008006" key="3">
    <source>
        <dbReference type="Google" id="ProtNLM"/>
    </source>
</evidence>
<evidence type="ECO:0000313" key="1">
    <source>
        <dbReference type="EMBL" id="MCD2421248.1"/>
    </source>
</evidence>
<organism evidence="1 2">
    <name type="scientific">Niabella pedocola</name>
    <dbReference type="NCBI Taxonomy" id="1752077"/>
    <lineage>
        <taxon>Bacteria</taxon>
        <taxon>Pseudomonadati</taxon>
        <taxon>Bacteroidota</taxon>
        <taxon>Chitinophagia</taxon>
        <taxon>Chitinophagales</taxon>
        <taxon>Chitinophagaceae</taxon>
        <taxon>Niabella</taxon>
    </lineage>
</organism>
<reference evidence="1 2" key="1">
    <citation type="submission" date="2021-11" db="EMBL/GenBank/DDBJ databases">
        <title>Genomic of Niabella pedocola.</title>
        <authorList>
            <person name="Wu T."/>
        </authorList>
    </citation>
    <scope>NUCLEOTIDE SEQUENCE [LARGE SCALE GENOMIC DNA]</scope>
    <source>
        <strain evidence="1 2">JCM 31011</strain>
    </source>
</reference>
<accession>A0ABS8PJI0</accession>
<proteinExistence type="predicted"/>
<dbReference type="Proteomes" id="UP001199816">
    <property type="component" value="Unassembled WGS sequence"/>
</dbReference>